<accession>A0A135TVU2</accession>
<dbReference type="GO" id="GO:0004725">
    <property type="term" value="F:protein tyrosine phosphatase activity"/>
    <property type="evidence" value="ECO:0007669"/>
    <property type="project" value="TreeGrafter"/>
</dbReference>
<dbReference type="PANTHER" id="PTHR10828">
    <property type="entry name" value="M-PHASE INDUCER PHOSPHATASE DUAL SPECIFICITY PHOSPHATASE CDC25"/>
    <property type="match status" value="1"/>
</dbReference>
<dbReference type="Pfam" id="PF00581">
    <property type="entry name" value="Rhodanese"/>
    <property type="match status" value="1"/>
</dbReference>
<protein>
    <recommendedName>
        <fullName evidence="3">Rhodanese domain-containing protein</fullName>
    </recommendedName>
</protein>
<dbReference type="Gene3D" id="3.40.250.10">
    <property type="entry name" value="Rhodanese-like domain"/>
    <property type="match status" value="1"/>
</dbReference>
<dbReference type="SUPFAM" id="SSF52821">
    <property type="entry name" value="Rhodanese/Cell cycle control phosphatase"/>
    <property type="match status" value="1"/>
</dbReference>
<dbReference type="AlphaFoldDB" id="A0A135TVU2"/>
<name>A0A135TVU2_9PEZI</name>
<dbReference type="SMART" id="SM00450">
    <property type="entry name" value="RHOD"/>
    <property type="match status" value="1"/>
</dbReference>
<dbReference type="OrthoDB" id="102559at2759"/>
<feature type="transmembrane region" description="Helical" evidence="2">
    <location>
        <begin position="234"/>
        <end position="261"/>
    </location>
</feature>
<reference evidence="4 5" key="1">
    <citation type="submission" date="2014-02" db="EMBL/GenBank/DDBJ databases">
        <title>The genome sequence of Colletotrichum simmondsii CBS122122.</title>
        <authorList>
            <person name="Baroncelli R."/>
            <person name="Thon M.R."/>
        </authorList>
    </citation>
    <scope>NUCLEOTIDE SEQUENCE [LARGE SCALE GENOMIC DNA]</scope>
    <source>
        <strain evidence="4 5">CBS122122</strain>
    </source>
</reference>
<feature type="domain" description="Rhodanese" evidence="3">
    <location>
        <begin position="26"/>
        <end position="144"/>
    </location>
</feature>
<dbReference type="GO" id="GO:0005634">
    <property type="term" value="C:nucleus"/>
    <property type="evidence" value="ECO:0007669"/>
    <property type="project" value="TreeGrafter"/>
</dbReference>
<evidence type="ECO:0000256" key="1">
    <source>
        <dbReference type="SAM" id="MobiDB-lite"/>
    </source>
</evidence>
<dbReference type="EMBL" id="JFBX01000047">
    <property type="protein sequence ID" value="KXH52225.1"/>
    <property type="molecule type" value="Genomic_DNA"/>
</dbReference>
<dbReference type="Proteomes" id="UP000070328">
    <property type="component" value="Unassembled WGS sequence"/>
</dbReference>
<organism evidence="4 5">
    <name type="scientific">Colletotrichum simmondsii</name>
    <dbReference type="NCBI Taxonomy" id="703756"/>
    <lineage>
        <taxon>Eukaryota</taxon>
        <taxon>Fungi</taxon>
        <taxon>Dikarya</taxon>
        <taxon>Ascomycota</taxon>
        <taxon>Pezizomycotina</taxon>
        <taxon>Sordariomycetes</taxon>
        <taxon>Hypocreomycetidae</taxon>
        <taxon>Glomerellales</taxon>
        <taxon>Glomerellaceae</taxon>
        <taxon>Colletotrichum</taxon>
        <taxon>Colletotrichum acutatum species complex</taxon>
    </lineage>
</organism>
<dbReference type="InterPro" id="IPR001763">
    <property type="entry name" value="Rhodanese-like_dom"/>
</dbReference>
<feature type="compositionally biased region" description="Low complexity" evidence="1">
    <location>
        <begin position="100"/>
        <end position="121"/>
    </location>
</feature>
<evidence type="ECO:0000259" key="3">
    <source>
        <dbReference type="PROSITE" id="PS50206"/>
    </source>
</evidence>
<evidence type="ECO:0000313" key="5">
    <source>
        <dbReference type="Proteomes" id="UP000070328"/>
    </source>
</evidence>
<dbReference type="GO" id="GO:0005737">
    <property type="term" value="C:cytoplasm"/>
    <property type="evidence" value="ECO:0007669"/>
    <property type="project" value="TreeGrafter"/>
</dbReference>
<comment type="caution">
    <text evidence="4">The sequence shown here is derived from an EMBL/GenBank/DDBJ whole genome shotgun (WGS) entry which is preliminary data.</text>
</comment>
<sequence length="386" mass="42412">MATIGTLQRISAAKLSALLLAEQAAGTSSVAVVDVRDDDYLGGHIKGCINMPSRSLDATMPTLMRRLEGKKTVVFHCALSQQRGPSAALRYLRERDQNLASTTTTTTTTTTDSAEDSASAEPQTVYVLDRGFVGWQEKYGEDERLTEGYSKELWKDGYWMQKIVMPDGPMGTCSAFRVRLHIQWLAMPCYSFNVDVYPEYQNSSSSKSRGNVGRVTRLVQVVLLSHSHRMKEVVAMYTSGEIALIIIGSFAILTSVLWTAFMAHATVLWDQESRSENNKLSSSEFAAACCLKSFGLLILTPPILAYSIVVLCLAIAAIVPGFLFRACVEPVCGPFACSKTANVADILGIAFHPCLYVLHYWKVYSMCLVGDDWEEPASAKAPMPKI</sequence>
<keyword evidence="5" id="KW-1185">Reference proteome</keyword>
<feature type="transmembrane region" description="Helical" evidence="2">
    <location>
        <begin position="303"/>
        <end position="324"/>
    </location>
</feature>
<dbReference type="PROSITE" id="PS50206">
    <property type="entry name" value="RHODANESE_3"/>
    <property type="match status" value="1"/>
</dbReference>
<keyword evidence="2" id="KW-0472">Membrane</keyword>
<dbReference type="InterPro" id="IPR036873">
    <property type="entry name" value="Rhodanese-like_dom_sf"/>
</dbReference>
<gene>
    <name evidence="4" type="ORF">CSIM01_12235</name>
</gene>
<keyword evidence="2" id="KW-1133">Transmembrane helix</keyword>
<proteinExistence type="predicted"/>
<evidence type="ECO:0000256" key="2">
    <source>
        <dbReference type="SAM" id="Phobius"/>
    </source>
</evidence>
<feature type="region of interest" description="Disordered" evidence="1">
    <location>
        <begin position="99"/>
        <end position="121"/>
    </location>
</feature>
<dbReference type="PANTHER" id="PTHR10828:SF38">
    <property type="entry name" value="ARSENICAL-RESISTANCE PROTEIN 2-RELATED"/>
    <property type="match status" value="1"/>
</dbReference>
<evidence type="ECO:0000313" key="4">
    <source>
        <dbReference type="EMBL" id="KXH52225.1"/>
    </source>
</evidence>
<keyword evidence="2" id="KW-0812">Transmembrane</keyword>